<gene>
    <name evidence="1" type="ORF">C7H79_08120</name>
</gene>
<protein>
    <submittedName>
        <fullName evidence="1">Uncharacterized protein</fullName>
    </submittedName>
</protein>
<sequence length="94" mass="10455">MGIDWDKFRKELDQVIDEAGDRTDNKLAGKISAITRLSDAEVEDLFPDPAEVKKLAELMAIIKHSGDQNDKINKIVGNAEEFGGIILKLLTKFV</sequence>
<proteinExistence type="predicted"/>
<keyword evidence="2" id="KW-1185">Reference proteome</keyword>
<evidence type="ECO:0000313" key="1">
    <source>
        <dbReference type="EMBL" id="PSJ17442.1"/>
    </source>
</evidence>
<dbReference type="OrthoDB" id="8548113at2"/>
<comment type="caution">
    <text evidence="1">The sequence shown here is derived from an EMBL/GenBank/DDBJ whole genome shotgun (WGS) entry which is preliminary data.</text>
</comment>
<dbReference type="Proteomes" id="UP000241912">
    <property type="component" value="Unassembled WGS sequence"/>
</dbReference>
<dbReference type="EMBL" id="PXXU01000020">
    <property type="protein sequence ID" value="PSJ17442.1"/>
    <property type="molecule type" value="Genomic_DNA"/>
</dbReference>
<evidence type="ECO:0000313" key="2">
    <source>
        <dbReference type="Proteomes" id="UP000241912"/>
    </source>
</evidence>
<organism evidence="1 2">
    <name type="scientific">Nitrosomonas supralitoralis</name>
    <dbReference type="NCBI Taxonomy" id="2116706"/>
    <lineage>
        <taxon>Bacteria</taxon>
        <taxon>Pseudomonadati</taxon>
        <taxon>Pseudomonadota</taxon>
        <taxon>Betaproteobacteria</taxon>
        <taxon>Nitrosomonadales</taxon>
        <taxon>Nitrosomonadaceae</taxon>
        <taxon>Nitrosomonas</taxon>
    </lineage>
</organism>
<reference evidence="1 2" key="1">
    <citation type="submission" date="2018-03" db="EMBL/GenBank/DDBJ databases">
        <title>Draft genome of Nitrosomonas supralitoralis APG5.</title>
        <authorList>
            <person name="Urakawa H."/>
            <person name="Lopez J.V."/>
        </authorList>
    </citation>
    <scope>NUCLEOTIDE SEQUENCE [LARGE SCALE GENOMIC DNA]</scope>
    <source>
        <strain evidence="1 2">APG5</strain>
    </source>
</reference>
<accession>A0A2P7NVE5</accession>
<dbReference type="AlphaFoldDB" id="A0A2P7NVE5"/>
<name>A0A2P7NVE5_9PROT</name>